<gene>
    <name evidence="2" type="ORF">BKG82_26415</name>
</gene>
<evidence type="ECO:0000313" key="2">
    <source>
        <dbReference type="EMBL" id="OHU47192.1"/>
    </source>
</evidence>
<sequence>MQTDGSNWRSDREWDGRFILRIVGVVALVLAAIAVTAFVVSRPAPPAPPPPPPPAARPLTALEAAGINFVLDHQRSVASRVAATITAEGRTISVQLAYTGDMATGSGTVTAARTRGDALLEQGNVFLRGDQAFWTALGVAGPPPGEPGWAAVPPDFLEGKVFYSPAQWTAALTPSPTARLEGGTYTMGKWSARFNGLGEIVGAADSKGITLNHYAVNGVEADVAPADPNEVAGAAAALGTDHGPGVPLTRDQVGAWAFGPAAPPSGHR</sequence>
<dbReference type="AlphaFoldDB" id="A0A1S1LIM9"/>
<reference evidence="2 3" key="1">
    <citation type="submission" date="2016-10" db="EMBL/GenBank/DDBJ databases">
        <title>Evaluation of Human, Veterinary and Environmental Mycobacterium chelonae Isolates by Core Genome Phylogenomic Analysis, Targeted Gene Comparison, and Anti-microbial Susceptibility Patterns: A Tale of Mistaken Identities.</title>
        <authorList>
            <person name="Fogelson S.B."/>
            <person name="Camus A.C."/>
            <person name="Lorenz W."/>
            <person name="Vasireddy R."/>
            <person name="Vasireddy S."/>
            <person name="Smith T."/>
            <person name="Brown-Elliott B.A."/>
            <person name="Wallace R.J.Jr."/>
            <person name="Hasan N.A."/>
            <person name="Reischl U."/>
            <person name="Sanchez S."/>
        </authorList>
    </citation>
    <scope>NUCLEOTIDE SEQUENCE [LARGE SCALE GENOMIC DNA]</scope>
    <source>
        <strain evidence="2 3">15515</strain>
    </source>
</reference>
<feature type="transmembrane region" description="Helical" evidence="1">
    <location>
        <begin position="18"/>
        <end position="40"/>
    </location>
</feature>
<keyword evidence="1" id="KW-1133">Transmembrane helix</keyword>
<organism evidence="2 3">
    <name type="scientific">Mycobacteroides chelonae</name>
    <name type="common">Mycobacterium chelonae</name>
    <dbReference type="NCBI Taxonomy" id="1774"/>
    <lineage>
        <taxon>Bacteria</taxon>
        <taxon>Bacillati</taxon>
        <taxon>Actinomycetota</taxon>
        <taxon>Actinomycetes</taxon>
        <taxon>Mycobacteriales</taxon>
        <taxon>Mycobacteriaceae</taxon>
        <taxon>Mycobacteroides</taxon>
    </lineage>
</organism>
<keyword evidence="1" id="KW-0812">Transmembrane</keyword>
<dbReference type="EMBL" id="MLIQ01000042">
    <property type="protein sequence ID" value="OHU47192.1"/>
    <property type="molecule type" value="Genomic_DNA"/>
</dbReference>
<dbReference type="Proteomes" id="UP000180043">
    <property type="component" value="Unassembled WGS sequence"/>
</dbReference>
<keyword evidence="1" id="KW-0472">Membrane</keyword>
<protein>
    <submittedName>
        <fullName evidence="2">Uncharacterized protein</fullName>
    </submittedName>
</protein>
<evidence type="ECO:0000256" key="1">
    <source>
        <dbReference type="SAM" id="Phobius"/>
    </source>
</evidence>
<proteinExistence type="predicted"/>
<dbReference type="RefSeq" id="WP_070947810.1">
    <property type="nucleotide sequence ID" value="NZ_MLIQ01000042.1"/>
</dbReference>
<comment type="caution">
    <text evidence="2">The sequence shown here is derived from an EMBL/GenBank/DDBJ whole genome shotgun (WGS) entry which is preliminary data.</text>
</comment>
<evidence type="ECO:0000313" key="3">
    <source>
        <dbReference type="Proteomes" id="UP000180043"/>
    </source>
</evidence>
<accession>A0A1S1LIM9</accession>
<name>A0A1S1LIM9_MYCCH</name>